<organism evidence="1 2">
    <name type="scientific">Hyalomma asiaticum</name>
    <name type="common">Tick</name>
    <dbReference type="NCBI Taxonomy" id="266040"/>
    <lineage>
        <taxon>Eukaryota</taxon>
        <taxon>Metazoa</taxon>
        <taxon>Ecdysozoa</taxon>
        <taxon>Arthropoda</taxon>
        <taxon>Chelicerata</taxon>
        <taxon>Arachnida</taxon>
        <taxon>Acari</taxon>
        <taxon>Parasitiformes</taxon>
        <taxon>Ixodida</taxon>
        <taxon>Ixodoidea</taxon>
        <taxon>Ixodidae</taxon>
        <taxon>Hyalomminae</taxon>
        <taxon>Hyalomma</taxon>
    </lineage>
</organism>
<comment type="caution">
    <text evidence="1">The sequence shown here is derived from an EMBL/GenBank/DDBJ whole genome shotgun (WGS) entry which is preliminary data.</text>
</comment>
<reference evidence="1" key="1">
    <citation type="submission" date="2020-05" db="EMBL/GenBank/DDBJ databases">
        <title>Large-scale comparative analyses of tick genomes elucidate their genetic diversity and vector capacities.</title>
        <authorList>
            <person name="Jia N."/>
            <person name="Wang J."/>
            <person name="Shi W."/>
            <person name="Du L."/>
            <person name="Sun Y."/>
            <person name="Zhan W."/>
            <person name="Jiang J."/>
            <person name="Wang Q."/>
            <person name="Zhang B."/>
            <person name="Ji P."/>
            <person name="Sakyi L.B."/>
            <person name="Cui X."/>
            <person name="Yuan T."/>
            <person name="Jiang B."/>
            <person name="Yang W."/>
            <person name="Lam T.T.-Y."/>
            <person name="Chang Q."/>
            <person name="Ding S."/>
            <person name="Wang X."/>
            <person name="Zhu J."/>
            <person name="Ruan X."/>
            <person name="Zhao L."/>
            <person name="Wei J."/>
            <person name="Que T."/>
            <person name="Du C."/>
            <person name="Cheng J."/>
            <person name="Dai P."/>
            <person name="Han X."/>
            <person name="Huang E."/>
            <person name="Gao Y."/>
            <person name="Liu J."/>
            <person name="Shao H."/>
            <person name="Ye R."/>
            <person name="Li L."/>
            <person name="Wei W."/>
            <person name="Wang X."/>
            <person name="Wang C."/>
            <person name="Yang T."/>
            <person name="Huo Q."/>
            <person name="Li W."/>
            <person name="Guo W."/>
            <person name="Chen H."/>
            <person name="Zhou L."/>
            <person name="Ni X."/>
            <person name="Tian J."/>
            <person name="Zhou Y."/>
            <person name="Sheng Y."/>
            <person name="Liu T."/>
            <person name="Pan Y."/>
            <person name="Xia L."/>
            <person name="Li J."/>
            <person name="Zhao F."/>
            <person name="Cao W."/>
        </authorList>
    </citation>
    <scope>NUCLEOTIDE SEQUENCE</scope>
    <source>
        <strain evidence="1">Hyas-2018</strain>
    </source>
</reference>
<sequence>MSLFRIGLIGSVLLWVGIIASALSPDITAVTLTLGLIHGLGAGIVLMCNLVEIMQYFQKYRGIASGLKFAADPTSAVVFPALLSYLRATYGLRGALLIYAALSMHVTAFSIVLKEPPWIKRDALNTPVHIPSLREARPNKISRRVKIRHMLAKVPQPLLQPSFYAVVTGSMLLDYVNAVHLSTLVDYALDSGVSRAHAELTVTYASAPEILGRILLPLVADVGLVSRTTLTAGNAVVLGCLLVVTPETRAATHVVVRAASSVALATLMTMKHVLVADYYGTDAVALLSGASGVLLVPVLLSNPAIIGEYMHLSQFNQMRKNYLILRKKIDHSVNRIAMYMYGYFRDVSGAYDNLFRILAGIVLAMAAVFLGFVCSSRKPVSRPSDNKQGD</sequence>
<protein>
    <submittedName>
        <fullName evidence="1">Uncharacterized protein</fullName>
    </submittedName>
</protein>
<proteinExistence type="predicted"/>
<evidence type="ECO:0000313" key="1">
    <source>
        <dbReference type="EMBL" id="KAH6934622.1"/>
    </source>
</evidence>
<dbReference type="EMBL" id="CM023484">
    <property type="protein sequence ID" value="KAH6934622.1"/>
    <property type="molecule type" value="Genomic_DNA"/>
</dbReference>
<gene>
    <name evidence="1" type="ORF">HPB50_026060</name>
</gene>
<accession>A0ACB7SHF4</accession>
<evidence type="ECO:0000313" key="2">
    <source>
        <dbReference type="Proteomes" id="UP000821845"/>
    </source>
</evidence>
<dbReference type="Proteomes" id="UP000821845">
    <property type="component" value="Chromosome 4"/>
</dbReference>
<keyword evidence="2" id="KW-1185">Reference proteome</keyword>
<name>A0ACB7SHF4_HYAAI</name>